<organism evidence="2 3">
    <name type="scientific">Alkaliphilus pronyensis</name>
    <dbReference type="NCBI Taxonomy" id="1482732"/>
    <lineage>
        <taxon>Bacteria</taxon>
        <taxon>Bacillati</taxon>
        <taxon>Bacillota</taxon>
        <taxon>Clostridia</taxon>
        <taxon>Peptostreptococcales</taxon>
        <taxon>Natronincolaceae</taxon>
        <taxon>Alkaliphilus</taxon>
    </lineage>
</organism>
<dbReference type="OrthoDB" id="1376138at2"/>
<keyword evidence="3" id="KW-1185">Reference proteome</keyword>
<keyword evidence="2" id="KW-0378">Hydrolase</keyword>
<reference evidence="2 3" key="1">
    <citation type="submission" date="2019-10" db="EMBL/GenBank/DDBJ databases">
        <title>Alkaliphilus serpentinus sp. nov. and Alkaliphilus pronyensis sp. nov., two novel anaerobic alkaliphilic species isolated from the serpentinized-hosted hydrothermal field of the Prony Bay (New Caledonia).</title>
        <authorList>
            <person name="Postec A."/>
        </authorList>
    </citation>
    <scope>NUCLEOTIDE SEQUENCE [LARGE SCALE GENOMIC DNA]</scope>
    <source>
        <strain evidence="2 3">LacV</strain>
    </source>
</reference>
<dbReference type="InterPro" id="IPR000073">
    <property type="entry name" value="AB_hydrolase_1"/>
</dbReference>
<dbReference type="Gene3D" id="3.40.50.1820">
    <property type="entry name" value="alpha/beta hydrolase"/>
    <property type="match status" value="1"/>
</dbReference>
<sequence>MYSNNNLWKELQCLLPEKNRISEAIKPKERYIEAEGIEIHIDEYDSNSQTTIVVFHGVGGNGRLMSFCAVPLVEAGYNVICPDLPGYGFTKYRRGITYDDWIKVGNKIVENQLSKGKNVFIFGLSAGGMLAYNVACNHDSLKGLIFTNVLDNREEEVRLYSAKNKFQAAHGLRLLSMLPQFMRTIKVPIKMVTNMEAIVNNNEMLELLLKDKHGAGSSVSLNFLLSMMNSTPIVEPEDFNKVPVLMVHPGNDLWTPIRISELFFDKIAAPKSKVILENAGHFPIEEPGLTQMENAIKDFLRKYI</sequence>
<dbReference type="PANTHER" id="PTHR43689">
    <property type="entry name" value="HYDROLASE"/>
    <property type="match status" value="1"/>
</dbReference>
<evidence type="ECO:0000259" key="1">
    <source>
        <dbReference type="Pfam" id="PF12146"/>
    </source>
</evidence>
<dbReference type="InterPro" id="IPR022742">
    <property type="entry name" value="Hydrolase_4"/>
</dbReference>
<comment type="caution">
    <text evidence="2">The sequence shown here is derived from an EMBL/GenBank/DDBJ whole genome shotgun (WGS) entry which is preliminary data.</text>
</comment>
<evidence type="ECO:0000313" key="3">
    <source>
        <dbReference type="Proteomes" id="UP000432715"/>
    </source>
</evidence>
<dbReference type="EMBL" id="WBZC01000010">
    <property type="protein sequence ID" value="KAB3537293.1"/>
    <property type="molecule type" value="Genomic_DNA"/>
</dbReference>
<dbReference type="Proteomes" id="UP000432715">
    <property type="component" value="Unassembled WGS sequence"/>
</dbReference>
<protein>
    <submittedName>
        <fullName evidence="2">Alpha/beta hydrolase</fullName>
    </submittedName>
</protein>
<dbReference type="Pfam" id="PF12146">
    <property type="entry name" value="Hydrolase_4"/>
    <property type="match status" value="1"/>
</dbReference>
<name>A0A6I0FGE1_9FIRM</name>
<dbReference type="AlphaFoldDB" id="A0A6I0FGE1"/>
<dbReference type="PANTHER" id="PTHR43689:SF8">
    <property type="entry name" value="ALPHA_BETA-HYDROLASES SUPERFAMILY PROTEIN"/>
    <property type="match status" value="1"/>
</dbReference>
<feature type="domain" description="Serine aminopeptidase S33" evidence="1">
    <location>
        <begin position="48"/>
        <end position="287"/>
    </location>
</feature>
<dbReference type="RefSeq" id="WP_151860124.1">
    <property type="nucleotide sequence ID" value="NZ_WBZC01000010.1"/>
</dbReference>
<proteinExistence type="predicted"/>
<dbReference type="InterPro" id="IPR029058">
    <property type="entry name" value="AB_hydrolase_fold"/>
</dbReference>
<dbReference type="PRINTS" id="PR00111">
    <property type="entry name" value="ABHYDROLASE"/>
</dbReference>
<evidence type="ECO:0000313" key="2">
    <source>
        <dbReference type="EMBL" id="KAB3537293.1"/>
    </source>
</evidence>
<gene>
    <name evidence="2" type="ORF">F8154_03095</name>
</gene>
<dbReference type="SUPFAM" id="SSF53474">
    <property type="entry name" value="alpha/beta-Hydrolases"/>
    <property type="match status" value="1"/>
</dbReference>
<accession>A0A6I0FGE1</accession>
<dbReference type="GO" id="GO:0016787">
    <property type="term" value="F:hydrolase activity"/>
    <property type="evidence" value="ECO:0007669"/>
    <property type="project" value="UniProtKB-KW"/>
</dbReference>